<dbReference type="PANTHER" id="PTHR48100">
    <property type="entry name" value="BROAD-SPECIFICITY PHOSPHATASE YOR283W-RELATED"/>
    <property type="match status" value="1"/>
</dbReference>
<dbReference type="InterPro" id="IPR029033">
    <property type="entry name" value="His_PPase_superfam"/>
</dbReference>
<dbReference type="Pfam" id="PF00300">
    <property type="entry name" value="His_Phos_1"/>
    <property type="match status" value="1"/>
</dbReference>
<protein>
    <submittedName>
        <fullName evidence="1">Histidine phosphatase family protein</fullName>
        <ecNumber evidence="1">3.1.3.-</ecNumber>
    </submittedName>
</protein>
<dbReference type="InterPro" id="IPR050275">
    <property type="entry name" value="PGM_Phosphatase"/>
</dbReference>
<dbReference type="CDD" id="cd07067">
    <property type="entry name" value="HP_PGM_like"/>
    <property type="match status" value="1"/>
</dbReference>
<dbReference type="SUPFAM" id="SSF53254">
    <property type="entry name" value="Phosphoglycerate mutase-like"/>
    <property type="match status" value="1"/>
</dbReference>
<comment type="caution">
    <text evidence="1">The sequence shown here is derived from an EMBL/GenBank/DDBJ whole genome shotgun (WGS) entry which is preliminary data.</text>
</comment>
<dbReference type="InterPro" id="IPR013078">
    <property type="entry name" value="His_Pase_superF_clade-1"/>
</dbReference>
<name>A0ABU1CBQ4_9GAMM</name>
<evidence type="ECO:0000313" key="1">
    <source>
        <dbReference type="EMBL" id="MDR0182628.1"/>
    </source>
</evidence>
<dbReference type="SMART" id="SM00855">
    <property type="entry name" value="PGAM"/>
    <property type="match status" value="1"/>
</dbReference>
<dbReference type="Proteomes" id="UP001233535">
    <property type="component" value="Unassembled WGS sequence"/>
</dbReference>
<dbReference type="PIRSF" id="PIRSF000709">
    <property type="entry name" value="6PFK_2-Ptase"/>
    <property type="match status" value="1"/>
</dbReference>
<keyword evidence="1" id="KW-0378">Hydrolase</keyword>
<gene>
    <name evidence="1" type="ORF">P8609_06540</name>
</gene>
<dbReference type="EMBL" id="JARUHG010000001">
    <property type="protein sequence ID" value="MDR0182628.1"/>
    <property type="molecule type" value="Genomic_DNA"/>
</dbReference>
<dbReference type="PANTHER" id="PTHR48100:SF59">
    <property type="entry name" value="ADENOSYLCOBALAMIN_ALPHA-RIBAZOLE PHOSPHATASE"/>
    <property type="match status" value="1"/>
</dbReference>
<dbReference type="RefSeq" id="WP_309261746.1">
    <property type="nucleotide sequence ID" value="NZ_JARUHG010000001.1"/>
</dbReference>
<dbReference type="EC" id="3.1.3.-" evidence="1"/>
<dbReference type="GO" id="GO:0016787">
    <property type="term" value="F:hydrolase activity"/>
    <property type="evidence" value="ECO:0007669"/>
    <property type="project" value="UniProtKB-KW"/>
</dbReference>
<accession>A0ABU1CBQ4</accession>
<organism evidence="1 2">
    <name type="scientific">Lysobacter arvi</name>
    <dbReference type="NCBI Taxonomy" id="3038776"/>
    <lineage>
        <taxon>Bacteria</taxon>
        <taxon>Pseudomonadati</taxon>
        <taxon>Pseudomonadota</taxon>
        <taxon>Gammaproteobacteria</taxon>
        <taxon>Lysobacterales</taxon>
        <taxon>Lysobacteraceae</taxon>
        <taxon>Lysobacter</taxon>
    </lineage>
</organism>
<dbReference type="Gene3D" id="3.40.50.1240">
    <property type="entry name" value="Phosphoglycerate mutase-like"/>
    <property type="match status" value="1"/>
</dbReference>
<reference evidence="1 2" key="1">
    <citation type="submission" date="2023-04" db="EMBL/GenBank/DDBJ databases">
        <title>Lysobacter sp. strain UC isolated from soil sample.</title>
        <authorList>
            <person name="Choksket S."/>
            <person name="Harshvardhan F."/>
            <person name="Rana R."/>
            <person name="Patil P.B."/>
            <person name="Korpole S."/>
        </authorList>
    </citation>
    <scope>NUCLEOTIDE SEQUENCE [LARGE SCALE GENOMIC DNA]</scope>
    <source>
        <strain evidence="1 2">UC</strain>
    </source>
</reference>
<sequence>MTRILFVRHASTDANGQRLAGRSTGIALNEEGRGQARWLASRLADLPVARVYSSPLQRAMETADAIATVIGCDVHAREELLEIEFGQWTGLDFGQLARDPRFDRFNRFRSCADVPGGETMLQAQARMIAAIASIRAAHDGECVVVVGHGDLIRSAIAYYAGIPLDLFQRIEISTGSVSEIELGDDHVRIVRLNETNWKV</sequence>
<keyword evidence="2" id="KW-1185">Reference proteome</keyword>
<evidence type="ECO:0000313" key="2">
    <source>
        <dbReference type="Proteomes" id="UP001233535"/>
    </source>
</evidence>
<proteinExistence type="predicted"/>